<dbReference type="OrthoDB" id="5598852at2759"/>
<name>A0A0N8H760_9HYPO</name>
<proteinExistence type="predicted"/>
<dbReference type="PANTHER" id="PTHR21310">
    <property type="entry name" value="AMINOGLYCOSIDE PHOSPHOTRANSFERASE-RELATED-RELATED"/>
    <property type="match status" value="1"/>
</dbReference>
<gene>
    <name evidence="1" type="ORF">AK830_g5720</name>
</gene>
<dbReference type="AlphaFoldDB" id="A0A0N8H760"/>
<sequence length="346" mass="37867">MAEDSWAEQAVDRFFATRARPTRSQCDQLALSVSGASIIRPVEVPGSLSYTVICTKTQGHKQRDDERVVVSFRQSESGLNSNSVELARAIHGCLVPKATNHGETRSSDPPLSIYTMPLLPGVACLEALGYEASMDDDEEAKHVCFITHLAKYFARCWSVTQSLKPQALAENQAGVSRRLATLMASPSPAVPISTLSELQATLPQLFATDYPQVLTHGDLSKTNILVDPESLEVTGIVDWSLAAVKPFGMELDCLFLMTGCMDLAGWHDSDCQPRLLKTFWAEFWTEAGIEEDGSGRRDNVRAMAEVAAKIGALLRYGFSRNADGSPSEELSTSKNMLKMLKAWFGD</sequence>
<dbReference type="InterPro" id="IPR011009">
    <property type="entry name" value="Kinase-like_dom_sf"/>
</dbReference>
<dbReference type="Proteomes" id="UP000050424">
    <property type="component" value="Unassembled WGS sequence"/>
</dbReference>
<dbReference type="EMBL" id="LKCW01000075">
    <property type="protein sequence ID" value="KPM40868.1"/>
    <property type="molecule type" value="Genomic_DNA"/>
</dbReference>
<dbReference type="Gene3D" id="3.90.1200.10">
    <property type="match status" value="1"/>
</dbReference>
<keyword evidence="2" id="KW-1185">Reference proteome</keyword>
<dbReference type="STRING" id="78410.A0A0N8H760"/>
<reference evidence="1 2" key="1">
    <citation type="submission" date="2015-09" db="EMBL/GenBank/DDBJ databases">
        <title>Draft genome of a European isolate of the apple canker pathogen Neonectria ditissima.</title>
        <authorList>
            <person name="Gomez-Cortecero A."/>
            <person name="Harrison R.J."/>
            <person name="Armitage A.D."/>
        </authorList>
    </citation>
    <scope>NUCLEOTIDE SEQUENCE [LARGE SCALE GENOMIC DNA]</scope>
    <source>
        <strain evidence="1 2">R09/05</strain>
    </source>
</reference>
<dbReference type="InterPro" id="IPR051678">
    <property type="entry name" value="AGP_Transferase"/>
</dbReference>
<evidence type="ECO:0000313" key="2">
    <source>
        <dbReference type="Proteomes" id="UP000050424"/>
    </source>
</evidence>
<evidence type="ECO:0000313" key="1">
    <source>
        <dbReference type="EMBL" id="KPM40868.1"/>
    </source>
</evidence>
<dbReference type="Pfam" id="PF07914">
    <property type="entry name" value="DUF1679"/>
    <property type="match status" value="1"/>
</dbReference>
<dbReference type="SUPFAM" id="SSF56112">
    <property type="entry name" value="Protein kinase-like (PK-like)"/>
    <property type="match status" value="1"/>
</dbReference>
<organism evidence="1 2">
    <name type="scientific">Neonectria ditissima</name>
    <dbReference type="NCBI Taxonomy" id="78410"/>
    <lineage>
        <taxon>Eukaryota</taxon>
        <taxon>Fungi</taxon>
        <taxon>Dikarya</taxon>
        <taxon>Ascomycota</taxon>
        <taxon>Pezizomycotina</taxon>
        <taxon>Sordariomycetes</taxon>
        <taxon>Hypocreomycetidae</taxon>
        <taxon>Hypocreales</taxon>
        <taxon>Nectriaceae</taxon>
        <taxon>Neonectria</taxon>
    </lineage>
</organism>
<comment type="caution">
    <text evidence="1">The sequence shown here is derived from an EMBL/GenBank/DDBJ whole genome shotgun (WGS) entry which is preliminary data.</text>
</comment>
<protein>
    <submittedName>
        <fullName evidence="1">Uncharacterized protein</fullName>
    </submittedName>
</protein>
<dbReference type="InterPro" id="IPR012877">
    <property type="entry name" value="Dhs-27"/>
</dbReference>
<accession>A0A0N8H760</accession>